<evidence type="ECO:0000313" key="2">
    <source>
        <dbReference type="Proteomes" id="UP000799537"/>
    </source>
</evidence>
<protein>
    <submittedName>
        <fullName evidence="1">Uncharacterized protein</fullName>
    </submittedName>
</protein>
<dbReference type="GeneID" id="54559746"/>
<reference evidence="1" key="1">
    <citation type="journal article" date="2020" name="Stud. Mycol.">
        <title>101 Dothideomycetes genomes: a test case for predicting lifestyles and emergence of pathogens.</title>
        <authorList>
            <person name="Haridas S."/>
            <person name="Albert R."/>
            <person name="Binder M."/>
            <person name="Bloem J."/>
            <person name="Labutti K."/>
            <person name="Salamov A."/>
            <person name="Andreopoulos B."/>
            <person name="Baker S."/>
            <person name="Barry K."/>
            <person name="Bills G."/>
            <person name="Bluhm B."/>
            <person name="Cannon C."/>
            <person name="Castanera R."/>
            <person name="Culley D."/>
            <person name="Daum C."/>
            <person name="Ezra D."/>
            <person name="Gonzalez J."/>
            <person name="Henrissat B."/>
            <person name="Kuo A."/>
            <person name="Liang C."/>
            <person name="Lipzen A."/>
            <person name="Lutzoni F."/>
            <person name="Magnuson J."/>
            <person name="Mondo S."/>
            <person name="Nolan M."/>
            <person name="Ohm R."/>
            <person name="Pangilinan J."/>
            <person name="Park H.-J."/>
            <person name="Ramirez L."/>
            <person name="Alfaro M."/>
            <person name="Sun H."/>
            <person name="Tritt A."/>
            <person name="Yoshinaga Y."/>
            <person name="Zwiers L.-H."/>
            <person name="Turgeon B."/>
            <person name="Goodwin S."/>
            <person name="Spatafora J."/>
            <person name="Crous P."/>
            <person name="Grigoriev I."/>
        </authorList>
    </citation>
    <scope>NUCLEOTIDE SEQUENCE</scope>
    <source>
        <strain evidence="1">ATCC 36951</strain>
    </source>
</reference>
<sequence length="102" mass="12216">MSLQLNTIMPSTTTLYQSTSYSTWPHVLQFTAGLLDTFADALTKWIQIIINGLLWLLFKLRRVRFYLDRLDQGQEDQLLRQQQRWLELGEIELERMRSDLRQ</sequence>
<accession>A0A6A6CNJ9</accession>
<dbReference type="EMBL" id="ML993594">
    <property type="protein sequence ID" value="KAF2167309.1"/>
    <property type="molecule type" value="Genomic_DNA"/>
</dbReference>
<organism evidence="1 2">
    <name type="scientific">Zasmidium cellare ATCC 36951</name>
    <dbReference type="NCBI Taxonomy" id="1080233"/>
    <lineage>
        <taxon>Eukaryota</taxon>
        <taxon>Fungi</taxon>
        <taxon>Dikarya</taxon>
        <taxon>Ascomycota</taxon>
        <taxon>Pezizomycotina</taxon>
        <taxon>Dothideomycetes</taxon>
        <taxon>Dothideomycetidae</taxon>
        <taxon>Mycosphaerellales</taxon>
        <taxon>Mycosphaerellaceae</taxon>
        <taxon>Zasmidium</taxon>
    </lineage>
</organism>
<keyword evidence="2" id="KW-1185">Reference proteome</keyword>
<dbReference type="RefSeq" id="XP_033668198.1">
    <property type="nucleotide sequence ID" value="XM_033806474.1"/>
</dbReference>
<evidence type="ECO:0000313" key="1">
    <source>
        <dbReference type="EMBL" id="KAF2167309.1"/>
    </source>
</evidence>
<proteinExistence type="predicted"/>
<dbReference type="Proteomes" id="UP000799537">
    <property type="component" value="Unassembled WGS sequence"/>
</dbReference>
<dbReference type="AlphaFoldDB" id="A0A6A6CNJ9"/>
<gene>
    <name evidence="1" type="ORF">M409DRAFT_22736</name>
</gene>
<name>A0A6A6CNJ9_ZASCE</name>